<sequence>MTIEISSVARNILVEEILIQADLTLAAHARVRKLTLDLETKDNRLVWGGIQSLLNHAAMISKILLPDTSNNKHVRYERSRKLKETLNVKDQSLLLRRTVRNNVEHLDERLDAWIEQGSSRLLEATFENRSGYDFLNKNGRRWFVKRVYLVAEDVFLTEGQKGSGIDEICIADLIVEIRQVRKQAQDCLDSDGSVVRLPSTS</sequence>
<gene>
    <name evidence="1" type="ORF">NIG5292_02369</name>
</gene>
<evidence type="ECO:0000313" key="2">
    <source>
        <dbReference type="Proteomes" id="UP000048949"/>
    </source>
</evidence>
<name>A0A0U1NNM7_9RHOB</name>
<dbReference type="OrthoDB" id="1359545at2"/>
<proteinExistence type="predicted"/>
<dbReference type="RefSeq" id="WP_143082015.1">
    <property type="nucleotide sequence ID" value="NZ_CVPC01000015.1"/>
</dbReference>
<dbReference type="AlphaFoldDB" id="A0A0U1NNM7"/>
<dbReference type="Proteomes" id="UP000048949">
    <property type="component" value="Unassembled WGS sequence"/>
</dbReference>
<keyword evidence="2" id="KW-1185">Reference proteome</keyword>
<evidence type="ECO:0000313" key="1">
    <source>
        <dbReference type="EMBL" id="CRK76312.1"/>
    </source>
</evidence>
<organism evidence="1 2">
    <name type="scientific">Nereida ignava</name>
    <dbReference type="NCBI Taxonomy" id="282199"/>
    <lineage>
        <taxon>Bacteria</taxon>
        <taxon>Pseudomonadati</taxon>
        <taxon>Pseudomonadota</taxon>
        <taxon>Alphaproteobacteria</taxon>
        <taxon>Rhodobacterales</taxon>
        <taxon>Roseobacteraceae</taxon>
        <taxon>Nereida</taxon>
    </lineage>
</organism>
<protein>
    <submittedName>
        <fullName evidence="1">Uncharacterized protein</fullName>
    </submittedName>
</protein>
<dbReference type="EMBL" id="CVQV01000015">
    <property type="protein sequence ID" value="CRK76312.1"/>
    <property type="molecule type" value="Genomic_DNA"/>
</dbReference>
<accession>A0A0U1NNM7</accession>
<reference evidence="1 2" key="1">
    <citation type="submission" date="2015-04" db="EMBL/GenBank/DDBJ databases">
        <authorList>
            <person name="Syromyatnikov M.Y."/>
            <person name="Popov V.N."/>
        </authorList>
    </citation>
    <scope>NUCLEOTIDE SEQUENCE [LARGE SCALE GENOMIC DNA]</scope>
    <source>
        <strain evidence="1 2">CECT 5292</strain>
    </source>
</reference>